<evidence type="ECO:0000313" key="3">
    <source>
        <dbReference type="Proteomes" id="UP000660262"/>
    </source>
</evidence>
<dbReference type="Proteomes" id="UP000660262">
    <property type="component" value="Unassembled WGS sequence"/>
</dbReference>
<feature type="compositionally biased region" description="Basic residues" evidence="1">
    <location>
        <begin position="1"/>
        <end position="17"/>
    </location>
</feature>
<dbReference type="Gene3D" id="3.40.50.150">
    <property type="entry name" value="Vaccinia Virus protein VP39"/>
    <property type="match status" value="1"/>
</dbReference>
<accession>A0A830HXW3</accession>
<proteinExistence type="predicted"/>
<keyword evidence="3" id="KW-1185">Reference proteome</keyword>
<dbReference type="EMBL" id="BNJQ01000035">
    <property type="protein sequence ID" value="GHP11583.1"/>
    <property type="molecule type" value="Genomic_DNA"/>
</dbReference>
<dbReference type="InterPro" id="IPR029063">
    <property type="entry name" value="SAM-dependent_MTases_sf"/>
</dbReference>
<evidence type="ECO:0000256" key="1">
    <source>
        <dbReference type="SAM" id="MobiDB-lite"/>
    </source>
</evidence>
<dbReference type="OrthoDB" id="406178at2759"/>
<evidence type="ECO:0008006" key="4">
    <source>
        <dbReference type="Google" id="ProtNLM"/>
    </source>
</evidence>
<name>A0A830HXW3_9CHLO</name>
<reference evidence="2" key="1">
    <citation type="submission" date="2020-10" db="EMBL/GenBank/DDBJ databases">
        <title>Unveiling of a novel bifunctional photoreceptor, Dualchrome1, isolated from a cosmopolitan green alga.</title>
        <authorList>
            <person name="Suzuki S."/>
            <person name="Kawachi M."/>
        </authorList>
    </citation>
    <scope>NUCLEOTIDE SEQUENCE</scope>
    <source>
        <strain evidence="2">NIES 2893</strain>
    </source>
</reference>
<protein>
    <recommendedName>
        <fullName evidence="4">Class I SAM-dependent methyltransferase</fullName>
    </recommendedName>
</protein>
<dbReference type="AlphaFoldDB" id="A0A830HXW3"/>
<sequence length="260" mass="30096">MESWVRRQRHRRPHAHGKINGQHVYSHGGRATHRRCNARTDEILRTAKWRDVDLTEIIRLSEGLDDAIYANEDKHMESHSGHMTIEPKVYTAFANLGNECVTTICEIGFNAGHSALRWLWAAPQANVILFDLWEKEYNEKAEEYIRSPRNDHLKPNRLKIIKGDSLLTVRQFHADHPLTKCNIISVDGGHSYEVALKDILNMQFLADKNFHILFVDDTNCDAYWCVDKSTQEAMRMGVIRRLDGWSEANNTRGLTVMQYL</sequence>
<dbReference type="SUPFAM" id="SSF53335">
    <property type="entry name" value="S-adenosyl-L-methionine-dependent methyltransferases"/>
    <property type="match status" value="1"/>
</dbReference>
<evidence type="ECO:0000313" key="2">
    <source>
        <dbReference type="EMBL" id="GHP11583.1"/>
    </source>
</evidence>
<feature type="region of interest" description="Disordered" evidence="1">
    <location>
        <begin position="1"/>
        <end position="31"/>
    </location>
</feature>
<dbReference type="Pfam" id="PF13578">
    <property type="entry name" value="Methyltransf_24"/>
    <property type="match status" value="1"/>
</dbReference>
<gene>
    <name evidence="2" type="ORF">PPROV_001031100</name>
</gene>
<comment type="caution">
    <text evidence="2">The sequence shown here is derived from an EMBL/GenBank/DDBJ whole genome shotgun (WGS) entry which is preliminary data.</text>
</comment>
<organism evidence="2 3">
    <name type="scientific">Pycnococcus provasolii</name>
    <dbReference type="NCBI Taxonomy" id="41880"/>
    <lineage>
        <taxon>Eukaryota</taxon>
        <taxon>Viridiplantae</taxon>
        <taxon>Chlorophyta</taxon>
        <taxon>Pseudoscourfieldiophyceae</taxon>
        <taxon>Pseudoscourfieldiales</taxon>
        <taxon>Pycnococcaceae</taxon>
        <taxon>Pycnococcus</taxon>
    </lineage>
</organism>